<keyword evidence="4 7" id="KW-0812">Transmembrane</keyword>
<feature type="domain" description="NADH:quinone oxidoreductase/Mrp antiporter transmembrane" evidence="9">
    <location>
        <begin position="124"/>
        <end position="415"/>
    </location>
</feature>
<proteinExistence type="inferred from homology"/>
<dbReference type="GO" id="GO:0005886">
    <property type="term" value="C:plasma membrane"/>
    <property type="evidence" value="ECO:0007669"/>
    <property type="project" value="UniProtKB-SubCell"/>
</dbReference>
<dbReference type="InterPro" id="IPR001750">
    <property type="entry name" value="ND/Mrp_TM"/>
</dbReference>
<keyword evidence="5 8" id="KW-1133">Transmembrane helix</keyword>
<evidence type="ECO:0000313" key="10">
    <source>
        <dbReference type="EMBL" id="CDH44706.1"/>
    </source>
</evidence>
<keyword evidence="6 8" id="KW-0472">Membrane</keyword>
<evidence type="ECO:0000256" key="4">
    <source>
        <dbReference type="ARBA" id="ARBA00022692"/>
    </source>
</evidence>
<evidence type="ECO:0000256" key="5">
    <source>
        <dbReference type="ARBA" id="ARBA00022989"/>
    </source>
</evidence>
<feature type="transmembrane region" description="Helical" evidence="8">
    <location>
        <begin position="445"/>
        <end position="467"/>
    </location>
</feature>
<keyword evidence="3" id="KW-1003">Cell membrane</keyword>
<dbReference type="InterPro" id="IPR003918">
    <property type="entry name" value="NADH_UbQ_OxRdtase"/>
</dbReference>
<dbReference type="GO" id="GO:0042773">
    <property type="term" value="P:ATP synthesis coupled electron transport"/>
    <property type="evidence" value="ECO:0007669"/>
    <property type="project" value="InterPro"/>
</dbReference>
<evidence type="ECO:0000256" key="8">
    <source>
        <dbReference type="SAM" id="Phobius"/>
    </source>
</evidence>
<dbReference type="PRINTS" id="PR01437">
    <property type="entry name" value="NUOXDRDTASE4"/>
</dbReference>
<dbReference type="EMBL" id="CBTK010000096">
    <property type="protein sequence ID" value="CDH44706.1"/>
    <property type="molecule type" value="Genomic_DNA"/>
</dbReference>
<sequence length="505" mass="52836">MDQRLILPILLPFIAGIVLLLTNGMARQRRLSITAVAALLPLAAALLAMTGDGYHAYVLGNWPAPFGIVLVLDRLSALMLGLTALVALPALLYAVAAGTDAQGRYFHPLFQFQLMGLNGAFLTGDLFNLFVFFEILLIASYSLLLHGGGRERIRAGLHYVILNLVGSALFLIAIGTLYGMTGALNLADLAVRIAAAPAADAGLLRTGALLLLVVFGLKAAMLPLYFWLPAAYTCTSAPVAALFALLTKVGVYSIIRVFSLAFGPTAGVAANVAMPWLLPLALATLLAGGFGVLASWDSRRLIAYSVIVSIGTLLAGIGLGSTSGLSAALVYLVHTTLITAGMFLLADLIAMQRGHSDSRPSSPVAQPLILGTLFFVGAVAMAGMPPLSGFLGKVLLLRAAEETVALPWIWSVVLGSSLLIMVAWGRMGSSLFWNTLDTPVTGIPVHARLLLPAVALLAAGPLLMVLARPLTHFAAETAQQIFAPAAYIETVLANRSLVPATGTSP</sequence>
<feature type="transmembrane region" description="Helical" evidence="8">
    <location>
        <begin position="79"/>
        <end position="99"/>
    </location>
</feature>
<feature type="transmembrane region" description="Helical" evidence="8">
    <location>
        <begin position="240"/>
        <end position="262"/>
    </location>
</feature>
<dbReference type="AlphaFoldDB" id="A0A7U7GAQ3"/>
<evidence type="ECO:0000256" key="7">
    <source>
        <dbReference type="RuleBase" id="RU000320"/>
    </source>
</evidence>
<protein>
    <submittedName>
        <fullName evidence="10">PH adaptation potassium efflux system D transmembrane protein</fullName>
    </submittedName>
</protein>
<dbReference type="PANTHER" id="PTHR42703">
    <property type="entry name" value="NADH DEHYDROGENASE"/>
    <property type="match status" value="1"/>
</dbReference>
<feature type="transmembrane region" description="Helical" evidence="8">
    <location>
        <begin position="325"/>
        <end position="346"/>
    </location>
</feature>
<evidence type="ECO:0000256" key="6">
    <source>
        <dbReference type="ARBA" id="ARBA00023136"/>
    </source>
</evidence>
<organism evidence="10 11">
    <name type="scientific">Candidatus Contendobacter odensis Run_B_J11</name>
    <dbReference type="NCBI Taxonomy" id="1400861"/>
    <lineage>
        <taxon>Bacteria</taxon>
        <taxon>Pseudomonadati</taxon>
        <taxon>Pseudomonadota</taxon>
        <taxon>Gammaproteobacteria</taxon>
        <taxon>Candidatus Competibacteraceae</taxon>
        <taxon>Candidatus Contendibacter</taxon>
    </lineage>
</organism>
<dbReference type="NCBIfam" id="NF009309">
    <property type="entry name" value="PRK12666.1"/>
    <property type="match status" value="1"/>
</dbReference>
<feature type="transmembrane region" description="Helical" evidence="8">
    <location>
        <begin position="156"/>
        <end position="178"/>
    </location>
</feature>
<accession>A0A7U7GAQ3</accession>
<evidence type="ECO:0000259" key="9">
    <source>
        <dbReference type="Pfam" id="PF00361"/>
    </source>
</evidence>
<feature type="transmembrane region" description="Helical" evidence="8">
    <location>
        <begin position="274"/>
        <end position="294"/>
    </location>
</feature>
<dbReference type="Proteomes" id="UP000019184">
    <property type="component" value="Unassembled WGS sequence"/>
</dbReference>
<reference evidence="10 11" key="1">
    <citation type="journal article" date="2014" name="ISME J.">
        <title>Candidatus Competibacter-lineage genomes retrieved from metagenomes reveal functional metabolic diversity.</title>
        <authorList>
            <person name="McIlroy S.J."/>
            <person name="Albertsen M."/>
            <person name="Andresen E.K."/>
            <person name="Saunders A.M."/>
            <person name="Kristiansen R."/>
            <person name="Stokholm-Bjerregaard M."/>
            <person name="Nielsen K.L."/>
            <person name="Nielsen P.H."/>
        </authorList>
    </citation>
    <scope>NUCLEOTIDE SEQUENCE [LARGE SCALE GENOMIC DNA]</scope>
    <source>
        <strain evidence="10 11">Run_B_J11</strain>
    </source>
</reference>
<feature type="transmembrane region" description="Helical" evidence="8">
    <location>
        <begin position="208"/>
        <end position="228"/>
    </location>
</feature>
<evidence type="ECO:0000256" key="3">
    <source>
        <dbReference type="ARBA" id="ARBA00022475"/>
    </source>
</evidence>
<comment type="caution">
    <text evidence="10">The sequence shown here is derived from an EMBL/GenBank/DDBJ whole genome shotgun (WGS) entry which is preliminary data.</text>
</comment>
<dbReference type="InterPro" id="IPR050586">
    <property type="entry name" value="CPA3_Na-H_Antiporter_D"/>
</dbReference>
<evidence type="ECO:0000313" key="11">
    <source>
        <dbReference type="Proteomes" id="UP000019184"/>
    </source>
</evidence>
<evidence type="ECO:0000256" key="2">
    <source>
        <dbReference type="ARBA" id="ARBA00005346"/>
    </source>
</evidence>
<dbReference type="GO" id="GO:0008137">
    <property type="term" value="F:NADH dehydrogenase (ubiquinone) activity"/>
    <property type="evidence" value="ECO:0007669"/>
    <property type="project" value="InterPro"/>
</dbReference>
<feature type="transmembrane region" description="Helical" evidence="8">
    <location>
        <begin position="54"/>
        <end position="72"/>
    </location>
</feature>
<dbReference type="RefSeq" id="WP_034431892.1">
    <property type="nucleotide sequence ID" value="NZ_CBTK010000096.1"/>
</dbReference>
<comment type="similarity">
    <text evidence="2">Belongs to the CPA3 antiporters (TC 2.A.63) subunit D family.</text>
</comment>
<feature type="transmembrane region" description="Helical" evidence="8">
    <location>
        <begin position="31"/>
        <end position="48"/>
    </location>
</feature>
<feature type="transmembrane region" description="Helical" evidence="8">
    <location>
        <begin position="367"/>
        <end position="385"/>
    </location>
</feature>
<gene>
    <name evidence="10" type="primary">phaD</name>
    <name evidence="10" type="ORF">BN874_1850006</name>
</gene>
<feature type="transmembrane region" description="Helical" evidence="8">
    <location>
        <begin position="405"/>
        <end position="424"/>
    </location>
</feature>
<comment type="subcellular location">
    <subcellularLocation>
        <location evidence="1">Cell membrane</location>
        <topology evidence="1">Multi-pass membrane protein</topology>
    </subcellularLocation>
    <subcellularLocation>
        <location evidence="7">Membrane</location>
        <topology evidence="7">Multi-pass membrane protein</topology>
    </subcellularLocation>
</comment>
<feature type="transmembrane region" description="Helical" evidence="8">
    <location>
        <begin position="301"/>
        <end position="319"/>
    </location>
</feature>
<keyword evidence="11" id="KW-1185">Reference proteome</keyword>
<dbReference type="Pfam" id="PF00361">
    <property type="entry name" value="Proton_antipo_M"/>
    <property type="match status" value="1"/>
</dbReference>
<feature type="transmembrane region" description="Helical" evidence="8">
    <location>
        <begin position="6"/>
        <end position="24"/>
    </location>
</feature>
<dbReference type="PANTHER" id="PTHR42703:SF1">
    <property type="entry name" value="NA(+)_H(+) ANTIPORTER SUBUNIT D1"/>
    <property type="match status" value="1"/>
</dbReference>
<dbReference type="OrthoDB" id="9768329at2"/>
<name>A0A7U7GAQ3_9GAMM</name>
<evidence type="ECO:0000256" key="1">
    <source>
        <dbReference type="ARBA" id="ARBA00004651"/>
    </source>
</evidence>
<feature type="transmembrane region" description="Helical" evidence="8">
    <location>
        <begin position="119"/>
        <end position="144"/>
    </location>
</feature>